<evidence type="ECO:0000256" key="1">
    <source>
        <dbReference type="ARBA" id="ARBA00004713"/>
    </source>
</evidence>
<evidence type="ECO:0000256" key="2">
    <source>
        <dbReference type="ARBA" id="ARBA00012621"/>
    </source>
</evidence>
<evidence type="ECO:0000313" key="12">
    <source>
        <dbReference type="Proteomes" id="UP000288587"/>
    </source>
</evidence>
<keyword evidence="9" id="KW-0472">Membrane</keyword>
<sequence>MRLATPLLLARWWWRGRQEPGYRDAMPERLGRYRVPASAGWLWLHAVSLGETRAAAPLVAALRAQAPHLHLLLTHTTATGREAGRELLQEGDAQVWLPLDTPGAVRRFLRHWQPRLGVLMETEVWPSLQAAAAEAQLPIVLANARLSERSLRRGQRLAPLLRPAAQRIHVALAQTEGDAERLRRMGVAQAQAVGNLKFDLSPAPEVLAQGRAWKAACQRPVLMLAVSREGEEAALLTALDALSLPAGPWPWHVLVVPRHPQRFDEVARLLAATGRPWSRRSSWRDGPDRSAELWLGDSLREMPLYYGLADLALLGGSFEPLGGQNLIEAAACGCPLLMGPHTFNFAQAAELAEAAGAATRVSDLGAAVREAQALLQNNKARDAMAAAGLGFANDHRGAAQRMAAVLVALFTRRCETRA</sequence>
<comment type="similarity">
    <text evidence="9">Belongs to the glycosyltransferase group 1 family.</text>
</comment>
<keyword evidence="9" id="KW-0448">Lipopolysaccharide biosynthesis</keyword>
<dbReference type="UniPathway" id="UPA00958"/>
<dbReference type="Gene3D" id="3.40.50.2000">
    <property type="entry name" value="Glycogen Phosphorylase B"/>
    <property type="match status" value="1"/>
</dbReference>
<dbReference type="PANTHER" id="PTHR42755:SF1">
    <property type="entry name" value="3-DEOXY-D-MANNO-OCTULOSONIC ACID TRANSFERASE, MITOCHONDRIAL-RELATED"/>
    <property type="match status" value="1"/>
</dbReference>
<dbReference type="Gene3D" id="3.40.50.11720">
    <property type="entry name" value="3-Deoxy-D-manno-octulosonic-acid transferase, N-terminal domain"/>
    <property type="match status" value="1"/>
</dbReference>
<name>A0A437LU40_9BURK</name>
<dbReference type="InterPro" id="IPR007507">
    <property type="entry name" value="Glycos_transf_N"/>
</dbReference>
<feature type="site" description="Transition state stabilizer" evidence="8">
    <location>
        <position position="197"/>
    </location>
</feature>
<accession>A0A437LU40</accession>
<dbReference type="GO" id="GO:0043842">
    <property type="term" value="F:Kdo transferase activity"/>
    <property type="evidence" value="ECO:0007669"/>
    <property type="project" value="UniProtKB-EC"/>
</dbReference>
<feature type="active site" description="Proton acceptor" evidence="7">
    <location>
        <position position="51"/>
    </location>
</feature>
<dbReference type="Pfam" id="PF04413">
    <property type="entry name" value="Glycos_transf_N"/>
    <property type="match status" value="1"/>
</dbReference>
<keyword evidence="9" id="KW-1003">Cell membrane</keyword>
<keyword evidence="12" id="KW-1185">Reference proteome</keyword>
<feature type="site" description="Transition state stabilizer" evidence="8">
    <location>
        <position position="121"/>
    </location>
</feature>
<evidence type="ECO:0000256" key="9">
    <source>
        <dbReference type="RuleBase" id="RU365103"/>
    </source>
</evidence>
<dbReference type="AlphaFoldDB" id="A0A437LU40"/>
<evidence type="ECO:0000256" key="8">
    <source>
        <dbReference type="PIRSR" id="PIRSR639901-2"/>
    </source>
</evidence>
<dbReference type="GO" id="GO:0005886">
    <property type="term" value="C:plasma membrane"/>
    <property type="evidence" value="ECO:0007669"/>
    <property type="project" value="UniProtKB-SubCell"/>
</dbReference>
<dbReference type="PANTHER" id="PTHR42755">
    <property type="entry name" value="3-DEOXY-MANNO-OCTULOSONATE CYTIDYLYLTRANSFERASE"/>
    <property type="match status" value="1"/>
</dbReference>
<evidence type="ECO:0000256" key="4">
    <source>
        <dbReference type="ARBA" id="ARBA00022679"/>
    </source>
</evidence>
<reference evidence="11 12" key="1">
    <citation type="submission" date="2019-01" db="EMBL/GenBank/DDBJ databases">
        <authorList>
            <person name="Chen W.-M."/>
        </authorList>
    </citation>
    <scope>NUCLEOTIDE SEQUENCE [LARGE SCALE GENOMIC DNA]</scope>
    <source>
        <strain evidence="11 12">CCP-18</strain>
    </source>
</reference>
<evidence type="ECO:0000313" key="11">
    <source>
        <dbReference type="EMBL" id="RVT88941.1"/>
    </source>
</evidence>
<dbReference type="EMBL" id="SACM01000001">
    <property type="protein sequence ID" value="RVT88941.1"/>
    <property type="molecule type" value="Genomic_DNA"/>
</dbReference>
<dbReference type="SUPFAM" id="SSF53756">
    <property type="entry name" value="UDP-Glycosyltransferase/glycogen phosphorylase"/>
    <property type="match status" value="1"/>
</dbReference>
<dbReference type="GO" id="GO:0009245">
    <property type="term" value="P:lipid A biosynthetic process"/>
    <property type="evidence" value="ECO:0007669"/>
    <property type="project" value="TreeGrafter"/>
</dbReference>
<comment type="pathway">
    <text evidence="1 9">Bacterial outer membrane biogenesis; LPS core biosynthesis.</text>
</comment>
<comment type="subcellular location">
    <subcellularLocation>
        <location evidence="9">Cell membrane</location>
    </subcellularLocation>
</comment>
<comment type="function">
    <text evidence="9">Involved in lipopolysaccharide (LPS) biosynthesis. Catalyzes the transfer of 3-deoxy-D-manno-octulosonate (Kdo) residue(s) from CMP-Kdo to lipid IV(A), the tetraacyldisaccharide-1,4'-bisphosphate precursor of lipid A.</text>
</comment>
<dbReference type="Proteomes" id="UP000288587">
    <property type="component" value="Unassembled WGS sequence"/>
</dbReference>
<protein>
    <recommendedName>
        <fullName evidence="3 9">3-deoxy-D-manno-octulosonic acid transferase</fullName>
        <shortName evidence="9">Kdo transferase</shortName>
        <ecNumber evidence="2 9">2.4.99.12</ecNumber>
    </recommendedName>
    <alternativeName>
        <fullName evidence="5 9">Lipid IV(A) 3-deoxy-D-manno-octulosonic acid transferase</fullName>
    </alternativeName>
</protein>
<evidence type="ECO:0000256" key="7">
    <source>
        <dbReference type="PIRSR" id="PIRSR639901-1"/>
    </source>
</evidence>
<dbReference type="GO" id="GO:0009244">
    <property type="term" value="P:lipopolysaccharide core region biosynthetic process"/>
    <property type="evidence" value="ECO:0007669"/>
    <property type="project" value="UniProtKB-UniRule"/>
</dbReference>
<dbReference type="EC" id="2.4.99.12" evidence="2 9"/>
<gene>
    <name evidence="11" type="ORF">EOD73_03255</name>
</gene>
<evidence type="ECO:0000256" key="5">
    <source>
        <dbReference type="ARBA" id="ARBA00031445"/>
    </source>
</evidence>
<comment type="catalytic activity">
    <reaction evidence="6 9">
        <text>lipid IVA (E. coli) + CMP-3-deoxy-beta-D-manno-octulosonate = alpha-Kdo-(2-&gt;6)-lipid IVA (E. coli) + CMP + H(+)</text>
        <dbReference type="Rhea" id="RHEA:28066"/>
        <dbReference type="ChEBI" id="CHEBI:15378"/>
        <dbReference type="ChEBI" id="CHEBI:58603"/>
        <dbReference type="ChEBI" id="CHEBI:60364"/>
        <dbReference type="ChEBI" id="CHEBI:60377"/>
        <dbReference type="ChEBI" id="CHEBI:85987"/>
        <dbReference type="EC" id="2.4.99.12"/>
    </reaction>
</comment>
<evidence type="ECO:0000256" key="3">
    <source>
        <dbReference type="ARBA" id="ARBA00019077"/>
    </source>
</evidence>
<comment type="caution">
    <text evidence="11">The sequence shown here is derived from an EMBL/GenBank/DDBJ whole genome shotgun (WGS) entry which is preliminary data.</text>
</comment>
<evidence type="ECO:0000256" key="6">
    <source>
        <dbReference type="ARBA" id="ARBA00049183"/>
    </source>
</evidence>
<keyword evidence="4 9" id="KW-0808">Transferase</keyword>
<dbReference type="InterPro" id="IPR038107">
    <property type="entry name" value="Glycos_transf_N_sf"/>
</dbReference>
<organism evidence="11 12">
    <name type="scientific">Inhella crocodyli</name>
    <dbReference type="NCBI Taxonomy" id="2499851"/>
    <lineage>
        <taxon>Bacteria</taxon>
        <taxon>Pseudomonadati</taxon>
        <taxon>Pseudomonadota</taxon>
        <taxon>Betaproteobacteria</taxon>
        <taxon>Burkholderiales</taxon>
        <taxon>Sphaerotilaceae</taxon>
        <taxon>Inhella</taxon>
    </lineage>
</organism>
<evidence type="ECO:0000259" key="10">
    <source>
        <dbReference type="Pfam" id="PF04413"/>
    </source>
</evidence>
<dbReference type="OrthoDB" id="9789797at2"/>
<proteinExistence type="inferred from homology"/>
<dbReference type="InterPro" id="IPR039901">
    <property type="entry name" value="Kdotransferase"/>
</dbReference>
<feature type="domain" description="3-deoxy-D-manno-octulosonic-acid transferase N-terminal" evidence="10">
    <location>
        <begin position="26"/>
        <end position="199"/>
    </location>
</feature>